<proteinExistence type="predicted"/>
<reference evidence="1 2" key="1">
    <citation type="submission" date="2021-01" db="EMBL/GenBank/DDBJ databases">
        <title>Whole genome shotgun sequence of Asanoa iriomotensis NBRC 100142.</title>
        <authorList>
            <person name="Komaki H."/>
            <person name="Tamura T."/>
        </authorList>
    </citation>
    <scope>NUCLEOTIDE SEQUENCE [LARGE SCALE GENOMIC DNA]</scope>
    <source>
        <strain evidence="1 2">NBRC 100142</strain>
    </source>
</reference>
<name>A0ABQ4CD75_9ACTN</name>
<dbReference type="EMBL" id="BONC01000063">
    <property type="protein sequence ID" value="GIF60280.1"/>
    <property type="molecule type" value="Genomic_DNA"/>
</dbReference>
<sequence>MVTTTAAAAMGAVGCENCEAPWKKASAAGTGRAASLEVSVMPKTKSFQTAKKVRIAAVNTPGAASGTMTRRNACQAVAPSTWAACSISHGISRKKAART</sequence>
<dbReference type="Proteomes" id="UP000624325">
    <property type="component" value="Unassembled WGS sequence"/>
</dbReference>
<evidence type="ECO:0000313" key="1">
    <source>
        <dbReference type="EMBL" id="GIF60280.1"/>
    </source>
</evidence>
<gene>
    <name evidence="1" type="ORF">Air01nite_63750</name>
</gene>
<accession>A0ABQ4CD75</accession>
<organism evidence="1 2">
    <name type="scientific">Asanoa iriomotensis</name>
    <dbReference type="NCBI Taxonomy" id="234613"/>
    <lineage>
        <taxon>Bacteria</taxon>
        <taxon>Bacillati</taxon>
        <taxon>Actinomycetota</taxon>
        <taxon>Actinomycetes</taxon>
        <taxon>Micromonosporales</taxon>
        <taxon>Micromonosporaceae</taxon>
        <taxon>Asanoa</taxon>
    </lineage>
</organism>
<keyword evidence="2" id="KW-1185">Reference proteome</keyword>
<protein>
    <submittedName>
        <fullName evidence="1">Uncharacterized protein</fullName>
    </submittedName>
</protein>
<evidence type="ECO:0000313" key="2">
    <source>
        <dbReference type="Proteomes" id="UP000624325"/>
    </source>
</evidence>
<comment type="caution">
    <text evidence="1">The sequence shown here is derived from an EMBL/GenBank/DDBJ whole genome shotgun (WGS) entry which is preliminary data.</text>
</comment>